<comment type="caution">
    <text evidence="2">The sequence shown here is derived from an EMBL/GenBank/DDBJ whole genome shotgun (WGS) entry which is preliminary data.</text>
</comment>
<feature type="domain" description="Nucleoside phosphorylase" evidence="1">
    <location>
        <begin position="26"/>
        <end position="135"/>
    </location>
</feature>
<proteinExistence type="predicted"/>
<reference evidence="3" key="1">
    <citation type="journal article" date="2019" name="Int. J. Syst. Evol. Microbiol.">
        <title>The Global Catalogue of Microorganisms (GCM) 10K type strain sequencing project: providing services to taxonomists for standard genome sequencing and annotation.</title>
        <authorList>
            <consortium name="The Broad Institute Genomics Platform"/>
            <consortium name="The Broad Institute Genome Sequencing Center for Infectious Disease"/>
            <person name="Wu L."/>
            <person name="Ma J."/>
        </authorList>
    </citation>
    <scope>NUCLEOTIDE SEQUENCE [LARGE SCALE GENOMIC DNA]</scope>
    <source>
        <strain evidence="3">CGMCC 4.7275</strain>
    </source>
</reference>
<evidence type="ECO:0000313" key="2">
    <source>
        <dbReference type="EMBL" id="GGK24064.1"/>
    </source>
</evidence>
<evidence type="ECO:0000259" key="1">
    <source>
        <dbReference type="Pfam" id="PF01048"/>
    </source>
</evidence>
<evidence type="ECO:0000313" key="3">
    <source>
        <dbReference type="Proteomes" id="UP000660265"/>
    </source>
</evidence>
<dbReference type="PANTHER" id="PTHR46832:SF1">
    <property type="entry name" value="5'-METHYLTHIOADENOSINE_S-ADENOSYLHOMOCYSTEINE NUCLEOSIDASE"/>
    <property type="match status" value="1"/>
</dbReference>
<dbReference type="EMBL" id="BMMV01000029">
    <property type="protein sequence ID" value="GGK24064.1"/>
    <property type="molecule type" value="Genomic_DNA"/>
</dbReference>
<dbReference type="Gene3D" id="3.40.50.1580">
    <property type="entry name" value="Nucleoside phosphorylase domain"/>
    <property type="match status" value="1"/>
</dbReference>
<keyword evidence="3" id="KW-1185">Reference proteome</keyword>
<name>A0ABQ2ESC6_9ACTN</name>
<dbReference type="Pfam" id="PF01048">
    <property type="entry name" value="PNP_UDP_1"/>
    <property type="match status" value="1"/>
</dbReference>
<dbReference type="InterPro" id="IPR000845">
    <property type="entry name" value="Nucleoside_phosphorylase_d"/>
</dbReference>
<dbReference type="Proteomes" id="UP000660265">
    <property type="component" value="Unassembled WGS sequence"/>
</dbReference>
<organism evidence="2 3">
    <name type="scientific">Streptomyces camponoticapitis</name>
    <dbReference type="NCBI Taxonomy" id="1616125"/>
    <lineage>
        <taxon>Bacteria</taxon>
        <taxon>Bacillati</taxon>
        <taxon>Actinomycetota</taxon>
        <taxon>Actinomycetes</taxon>
        <taxon>Kitasatosporales</taxon>
        <taxon>Streptomycetaceae</taxon>
        <taxon>Streptomyces</taxon>
    </lineage>
</organism>
<dbReference type="InterPro" id="IPR035994">
    <property type="entry name" value="Nucleoside_phosphorylase_sf"/>
</dbReference>
<dbReference type="PANTHER" id="PTHR46832">
    <property type="entry name" value="5'-METHYLTHIOADENOSINE/S-ADENOSYLHOMOCYSTEINE NUCLEOSIDASE"/>
    <property type="match status" value="1"/>
</dbReference>
<gene>
    <name evidence="2" type="ORF">GCM10011583_65020</name>
</gene>
<accession>A0ABQ2ESC6</accession>
<sequence length="158" mass="17144">MSFVVSVHHGGRQDKGAAMSEATNEVLVLTALPLEYRAVRGLLLEPKRVDHAGTVFTCGRLRGTSWTVYLAITGAGNDSAAAITERAVSHFRPQAAFFAGIAGSLKPDVFPNDVVVALEVYAYHGGKEDPEGFKVRPRSWETTHLLQQVAMYTDNVTD</sequence>
<protein>
    <recommendedName>
        <fullName evidence="1">Nucleoside phosphorylase domain-containing protein</fullName>
    </recommendedName>
</protein>
<dbReference type="SUPFAM" id="SSF53167">
    <property type="entry name" value="Purine and uridine phosphorylases"/>
    <property type="match status" value="1"/>
</dbReference>